<feature type="transmembrane region" description="Helical" evidence="7">
    <location>
        <begin position="12"/>
        <end position="31"/>
    </location>
</feature>
<evidence type="ECO:0000256" key="1">
    <source>
        <dbReference type="ARBA" id="ARBA00004651"/>
    </source>
</evidence>
<reference evidence="9" key="1">
    <citation type="submission" date="2020-05" db="EMBL/GenBank/DDBJ databases">
        <authorList>
            <person name="Chiriac C."/>
            <person name="Salcher M."/>
            <person name="Ghai R."/>
            <person name="Kavagutti S V."/>
        </authorList>
    </citation>
    <scope>NUCLEOTIDE SEQUENCE</scope>
</reference>
<comment type="subcellular location">
    <subcellularLocation>
        <location evidence="1">Cell membrane</location>
        <topology evidence="1">Multi-pass membrane protein</topology>
    </subcellularLocation>
</comment>
<gene>
    <name evidence="9" type="ORF">UFOPK3773_00336</name>
</gene>
<evidence type="ECO:0000256" key="5">
    <source>
        <dbReference type="ARBA" id="ARBA00022989"/>
    </source>
</evidence>
<keyword evidence="4 7" id="KW-0812">Transmembrane</keyword>
<dbReference type="InterPro" id="IPR045621">
    <property type="entry name" value="BPD_transp_1_N"/>
</dbReference>
<organism evidence="9">
    <name type="scientific">freshwater metagenome</name>
    <dbReference type="NCBI Taxonomy" id="449393"/>
    <lineage>
        <taxon>unclassified sequences</taxon>
        <taxon>metagenomes</taxon>
        <taxon>ecological metagenomes</taxon>
    </lineage>
</organism>
<protein>
    <submittedName>
        <fullName evidence="9">Unannotated protein</fullName>
    </submittedName>
</protein>
<feature type="transmembrane region" description="Helical" evidence="7">
    <location>
        <begin position="233"/>
        <end position="255"/>
    </location>
</feature>
<evidence type="ECO:0000256" key="7">
    <source>
        <dbReference type="SAM" id="Phobius"/>
    </source>
</evidence>
<keyword evidence="3" id="KW-1003">Cell membrane</keyword>
<name>A0A6J7IMQ7_9ZZZZ</name>
<dbReference type="Pfam" id="PF00528">
    <property type="entry name" value="BPD_transp_1"/>
    <property type="match status" value="1"/>
</dbReference>
<feature type="transmembrane region" description="Helical" evidence="7">
    <location>
        <begin position="136"/>
        <end position="157"/>
    </location>
</feature>
<dbReference type="Pfam" id="PF19300">
    <property type="entry name" value="BPD_transp_1_N"/>
    <property type="match status" value="1"/>
</dbReference>
<sequence>MTLAYVLKRIGYAVLIMFLASLVTFAALRIAPGSAVTSILDPARTPPDVIERYKEELGLNLPIWQQYLHYMSGVLRGDFGTSLFDRRPVIDLIADAALYTVVLAMAAFVLAFGLGVPAGVLSALHRGSWFDRIVRWLTSALMSIPNFVLALLLVAILGVKWKLLPVSGASAPINLVLPAIVLAADPWALTTRVTRTAVVEQLGADFTRTLRARGVPRRSIHWRHVLRNAMSPVVSLGSVQIRTLLGYTLIVEVIFRWPGLGSQLVQAILKRDYPVASALALLLALVVVIASTVGDLLLRAVDPRIRSSKEVVA</sequence>
<dbReference type="GO" id="GO:0005886">
    <property type="term" value="C:plasma membrane"/>
    <property type="evidence" value="ECO:0007669"/>
    <property type="project" value="UniProtKB-SubCell"/>
</dbReference>
<evidence type="ECO:0000256" key="4">
    <source>
        <dbReference type="ARBA" id="ARBA00022692"/>
    </source>
</evidence>
<feature type="transmembrane region" description="Helical" evidence="7">
    <location>
        <begin position="275"/>
        <end position="298"/>
    </location>
</feature>
<proteinExistence type="predicted"/>
<dbReference type="PANTHER" id="PTHR43163">
    <property type="entry name" value="DIPEPTIDE TRANSPORT SYSTEM PERMEASE PROTEIN DPPB-RELATED"/>
    <property type="match status" value="1"/>
</dbReference>
<keyword evidence="6 7" id="KW-0472">Membrane</keyword>
<feature type="transmembrane region" description="Helical" evidence="7">
    <location>
        <begin position="163"/>
        <end position="184"/>
    </location>
</feature>
<keyword evidence="2" id="KW-0813">Transport</keyword>
<evidence type="ECO:0000256" key="3">
    <source>
        <dbReference type="ARBA" id="ARBA00022475"/>
    </source>
</evidence>
<dbReference type="PANTHER" id="PTHR43163:SF6">
    <property type="entry name" value="DIPEPTIDE TRANSPORT SYSTEM PERMEASE PROTEIN DPPB-RELATED"/>
    <property type="match status" value="1"/>
</dbReference>
<dbReference type="InterPro" id="IPR035906">
    <property type="entry name" value="MetI-like_sf"/>
</dbReference>
<dbReference type="CDD" id="cd06261">
    <property type="entry name" value="TM_PBP2"/>
    <property type="match status" value="1"/>
</dbReference>
<dbReference type="InterPro" id="IPR000515">
    <property type="entry name" value="MetI-like"/>
</dbReference>
<dbReference type="GO" id="GO:0071916">
    <property type="term" value="F:dipeptide transmembrane transporter activity"/>
    <property type="evidence" value="ECO:0007669"/>
    <property type="project" value="TreeGrafter"/>
</dbReference>
<dbReference type="PROSITE" id="PS50928">
    <property type="entry name" value="ABC_TM1"/>
    <property type="match status" value="1"/>
</dbReference>
<dbReference type="Gene3D" id="1.10.3720.10">
    <property type="entry name" value="MetI-like"/>
    <property type="match status" value="1"/>
</dbReference>
<evidence type="ECO:0000256" key="2">
    <source>
        <dbReference type="ARBA" id="ARBA00022448"/>
    </source>
</evidence>
<evidence type="ECO:0000313" key="9">
    <source>
        <dbReference type="EMBL" id="CAB4932543.1"/>
    </source>
</evidence>
<evidence type="ECO:0000259" key="8">
    <source>
        <dbReference type="PROSITE" id="PS50928"/>
    </source>
</evidence>
<dbReference type="SUPFAM" id="SSF161098">
    <property type="entry name" value="MetI-like"/>
    <property type="match status" value="1"/>
</dbReference>
<accession>A0A6J7IMQ7</accession>
<dbReference type="EMBL" id="CAFBNF010000020">
    <property type="protein sequence ID" value="CAB4932543.1"/>
    <property type="molecule type" value="Genomic_DNA"/>
</dbReference>
<evidence type="ECO:0000256" key="6">
    <source>
        <dbReference type="ARBA" id="ARBA00023136"/>
    </source>
</evidence>
<feature type="domain" description="ABC transmembrane type-1" evidence="8">
    <location>
        <begin position="97"/>
        <end position="294"/>
    </location>
</feature>
<dbReference type="AlphaFoldDB" id="A0A6J7IMQ7"/>
<keyword evidence="5 7" id="KW-1133">Transmembrane helix</keyword>
<feature type="transmembrane region" description="Helical" evidence="7">
    <location>
        <begin position="96"/>
        <end position="124"/>
    </location>
</feature>